<name>A0A803JIB5_XENTR</name>
<dbReference type="InParanoid" id="A0A803JIB5"/>
<dbReference type="InterPro" id="IPR000477">
    <property type="entry name" value="RT_dom"/>
</dbReference>
<accession>A0A803JIB5</accession>
<dbReference type="PROSITE" id="PS50878">
    <property type="entry name" value="RT_POL"/>
    <property type="match status" value="1"/>
</dbReference>
<reference evidence="2" key="2">
    <citation type="submission" date="2021-03" db="UniProtKB">
        <authorList>
            <consortium name="Ensembl"/>
        </authorList>
    </citation>
    <scope>IDENTIFICATION</scope>
</reference>
<reference evidence="2" key="1">
    <citation type="journal article" date="2010" name="Science">
        <title>The genome of the Western clawed frog Xenopus tropicalis.</title>
        <authorList>
            <person name="Hellsten U."/>
            <person name="Harland R.M."/>
            <person name="Gilchrist M.J."/>
            <person name="Hendrix D."/>
            <person name="Jurka J."/>
            <person name="Kapitonov V."/>
            <person name="Ovcharenko I."/>
            <person name="Putnam N.H."/>
            <person name="Shu S."/>
            <person name="Taher L."/>
            <person name="Blitz I.L."/>
            <person name="Blumberg B."/>
            <person name="Dichmann D.S."/>
            <person name="Dubchak I."/>
            <person name="Amaya E."/>
            <person name="Detter J.C."/>
            <person name="Fletcher R."/>
            <person name="Gerhard D.S."/>
            <person name="Goodstein D."/>
            <person name="Graves T."/>
            <person name="Grigoriev I.V."/>
            <person name="Grimwood J."/>
            <person name="Kawashima T."/>
            <person name="Lindquist E."/>
            <person name="Lucas S.M."/>
            <person name="Mead P.E."/>
            <person name="Mitros T."/>
            <person name="Ogino H."/>
            <person name="Ohta Y."/>
            <person name="Poliakov A.V."/>
            <person name="Pollet N."/>
            <person name="Robert J."/>
            <person name="Salamov A."/>
            <person name="Sater A.K."/>
            <person name="Schmutz J."/>
            <person name="Terry A."/>
            <person name="Vize P.D."/>
            <person name="Warren W.C."/>
            <person name="Wells D."/>
            <person name="Wills A."/>
            <person name="Wilson R.K."/>
            <person name="Zimmerman L.B."/>
            <person name="Zorn A.M."/>
            <person name="Grainger R."/>
            <person name="Grammer T."/>
            <person name="Khokha M.K."/>
            <person name="Richardson P.M."/>
            <person name="Rokhsar D.S."/>
        </authorList>
    </citation>
    <scope>NUCLEOTIDE SEQUENCE [LARGE SCALE GENOMIC DNA]</scope>
    <source>
        <strain evidence="2">Nigerian</strain>
    </source>
</reference>
<dbReference type="InterPro" id="IPR043502">
    <property type="entry name" value="DNA/RNA_pol_sf"/>
</dbReference>
<dbReference type="AlphaFoldDB" id="A0A803JIB5"/>
<protein>
    <recommendedName>
        <fullName evidence="1">Reverse transcriptase domain-containing protein</fullName>
    </recommendedName>
</protein>
<dbReference type="PANTHER" id="PTHR33332">
    <property type="entry name" value="REVERSE TRANSCRIPTASE DOMAIN-CONTAINING PROTEIN"/>
    <property type="match status" value="1"/>
</dbReference>
<proteinExistence type="predicted"/>
<feature type="domain" description="Reverse transcriptase" evidence="1">
    <location>
        <begin position="1"/>
        <end position="217"/>
    </location>
</feature>
<dbReference type="GeneTree" id="ENSGT01150000286962"/>
<organism evidence="2">
    <name type="scientific">Xenopus tropicalis</name>
    <name type="common">Western clawed frog</name>
    <name type="synonym">Silurana tropicalis</name>
    <dbReference type="NCBI Taxonomy" id="8364"/>
    <lineage>
        <taxon>Eukaryota</taxon>
        <taxon>Metazoa</taxon>
        <taxon>Chordata</taxon>
        <taxon>Craniata</taxon>
        <taxon>Vertebrata</taxon>
        <taxon>Euteleostomi</taxon>
        <taxon>Amphibia</taxon>
        <taxon>Batrachia</taxon>
        <taxon>Anura</taxon>
        <taxon>Pipoidea</taxon>
        <taxon>Pipidae</taxon>
        <taxon>Xenopodinae</taxon>
        <taxon>Xenopus</taxon>
        <taxon>Silurana</taxon>
    </lineage>
</organism>
<dbReference type="CDD" id="cd01650">
    <property type="entry name" value="RT_nLTR_like"/>
    <property type="match status" value="1"/>
</dbReference>
<dbReference type="Ensembl" id="ENSXETT00000120612">
    <property type="protein sequence ID" value="ENSXETP00000107685"/>
    <property type="gene ID" value="ENSXETG00000044915"/>
</dbReference>
<evidence type="ECO:0000259" key="1">
    <source>
        <dbReference type="PROSITE" id="PS50878"/>
    </source>
</evidence>
<sequence length="415" mass="46503">MNNIFDPLQSGFKKHHSCETALVQICNDLLMARDRGECSILILLDLSAAFDTVDHEILLNRLQEYCGIDGLVLQWFSSFLAGRTQRVTLGPFQSNPVLLKYGVPQGSILSPLLFTIYMLPLGKIIQTYHCYADDTQLYMSFKPDTTDPIPKINTCLAELQEWMNENCLKLNADKTEVLVIGGQCLTAKQLQTQSMPLRLGTSDLASSNTVRSLGLLIDGELNFRSQISAVVKHSFFDLRNIAKIKHLIPSEVLPTLVHAFISSRLDYCNALYAGLPNKDLHSLQLVQNAAARLLTSQPRHCHITPILRSLHWLPIKWRILFKIGMLTFKSLHGLGPGYLEDLLQLRHTSHNLRSNGSNDLTIPRVQLKTFGSRAFCHAAPTLWNALPNGIKTAPTLDTFKSKLKSHLFSLAFMST</sequence>
<dbReference type="SUPFAM" id="SSF56672">
    <property type="entry name" value="DNA/RNA polymerases"/>
    <property type="match status" value="1"/>
</dbReference>
<evidence type="ECO:0000313" key="2">
    <source>
        <dbReference type="Ensembl" id="ENSXETP00000107685"/>
    </source>
</evidence>
<dbReference type="Pfam" id="PF00078">
    <property type="entry name" value="RVT_1"/>
    <property type="match status" value="1"/>
</dbReference>